<accession>A0A239C924</accession>
<dbReference type="AlphaFoldDB" id="A0A239C924"/>
<organism evidence="1 2">
    <name type="scientific">Streptosporangium subroseum</name>
    <dbReference type="NCBI Taxonomy" id="106412"/>
    <lineage>
        <taxon>Bacteria</taxon>
        <taxon>Bacillati</taxon>
        <taxon>Actinomycetota</taxon>
        <taxon>Actinomycetes</taxon>
        <taxon>Streptosporangiales</taxon>
        <taxon>Streptosporangiaceae</taxon>
        <taxon>Streptosporangium</taxon>
    </lineage>
</organism>
<keyword evidence="2" id="KW-1185">Reference proteome</keyword>
<evidence type="ECO:0000313" key="2">
    <source>
        <dbReference type="Proteomes" id="UP000198282"/>
    </source>
</evidence>
<sequence>MGPHFILKGRRPGVRAHDRIRVTVAAGVRVLRGAED</sequence>
<reference evidence="1 2" key="1">
    <citation type="submission" date="2017-06" db="EMBL/GenBank/DDBJ databases">
        <authorList>
            <person name="Kim H.J."/>
            <person name="Triplett B.A."/>
        </authorList>
    </citation>
    <scope>NUCLEOTIDE SEQUENCE [LARGE SCALE GENOMIC DNA]</scope>
    <source>
        <strain evidence="1 2">CGMCC 4.2132</strain>
    </source>
</reference>
<protein>
    <submittedName>
        <fullName evidence="1">Uncharacterized protein</fullName>
    </submittedName>
</protein>
<evidence type="ECO:0000313" key="1">
    <source>
        <dbReference type="EMBL" id="SNS16459.1"/>
    </source>
</evidence>
<proteinExistence type="predicted"/>
<name>A0A239C924_9ACTN</name>
<dbReference type="Proteomes" id="UP000198282">
    <property type="component" value="Unassembled WGS sequence"/>
</dbReference>
<gene>
    <name evidence="1" type="ORF">SAMN05216276_100562</name>
</gene>
<dbReference type="EMBL" id="FZOD01000005">
    <property type="protein sequence ID" value="SNS16459.1"/>
    <property type="molecule type" value="Genomic_DNA"/>
</dbReference>